<proteinExistence type="predicted"/>
<dbReference type="Proteomes" id="UP001203665">
    <property type="component" value="Unassembled WGS sequence"/>
</dbReference>
<keyword evidence="2" id="KW-1185">Reference proteome</keyword>
<protein>
    <submittedName>
        <fullName evidence="1">Uncharacterized protein</fullName>
    </submittedName>
</protein>
<evidence type="ECO:0000313" key="1">
    <source>
        <dbReference type="EMBL" id="MCM2674116.1"/>
    </source>
</evidence>
<dbReference type="EMBL" id="JAMQJY010000001">
    <property type="protein sequence ID" value="MCM2674116.1"/>
    <property type="molecule type" value="Genomic_DNA"/>
</dbReference>
<sequence>MALNDDDLVIKYIKYATARNILSRKLKKSGTERLIKMSNMIGSDIHDLKKELHYKNITVTRSESKTALFYGYTVYKNGWRSEHQMLKSIIQTDVDILLKETAQIVDKNITKK</sequence>
<gene>
    <name evidence="1" type="ORF">NDM98_00335</name>
</gene>
<organism evidence="1 2">
    <name type="scientific">Alkalicoccobacillus plakortidis</name>
    <dbReference type="NCBI Taxonomy" id="444060"/>
    <lineage>
        <taxon>Bacteria</taxon>
        <taxon>Bacillati</taxon>
        <taxon>Bacillota</taxon>
        <taxon>Bacilli</taxon>
        <taxon>Bacillales</taxon>
        <taxon>Bacillaceae</taxon>
        <taxon>Alkalicoccobacillus</taxon>
    </lineage>
</organism>
<dbReference type="InterPro" id="IPR058600">
    <property type="entry name" value="YhjD-like"/>
</dbReference>
<comment type="caution">
    <text evidence="1">The sequence shown here is derived from an EMBL/GenBank/DDBJ whole genome shotgun (WGS) entry which is preliminary data.</text>
</comment>
<accession>A0ABT0XDY9</accession>
<reference evidence="1" key="1">
    <citation type="submission" date="2022-06" db="EMBL/GenBank/DDBJ databases">
        <title>Alkalicoccobacillus porphyridii sp. nov., isolated from a marine red alga, Porphyridium purpureum and reclassification of Shouchella plakortidis and Shouchella gibsonii as Alkalicoccobacillus plakortidis comb. nov. and Alkalicoccobacillus gibsonii comb. nov.</title>
        <authorList>
            <person name="Kim K.H."/>
            <person name="Lee J.K."/>
            <person name="Han D.M."/>
            <person name="Baek J.H."/>
            <person name="Jeon C.O."/>
        </authorList>
    </citation>
    <scope>NUCLEOTIDE SEQUENCE</scope>
    <source>
        <strain evidence="1">DSM 19153</strain>
    </source>
</reference>
<name>A0ABT0XDY9_9BACI</name>
<dbReference type="Pfam" id="PF26325">
    <property type="entry name" value="YhjD"/>
    <property type="match status" value="1"/>
</dbReference>
<dbReference type="RefSeq" id="WP_251603103.1">
    <property type="nucleotide sequence ID" value="NZ_JAMQJY010000001.1"/>
</dbReference>
<evidence type="ECO:0000313" key="2">
    <source>
        <dbReference type="Proteomes" id="UP001203665"/>
    </source>
</evidence>